<accession>A0AAE4G979</accession>
<sequence length="543" mass="60432">MSFTTSIQLIGATKAPGLKHYRDLAESIRNDRELDIDTSSLSVEELTDLVSAARTVNDTKTCRAVESILLARKGTFDKAVPNFKAFKGVLEAFLKVDCIDGWIYVNADDGKLYPQLVTAITYDDGNHGRGKNMPTVRIHTACYGFNRDGNHKVQFSSYHTSHTFYPQSVANRRISDILAAAGIYKETDALRDEHTASLERHLRVTGDAFGRQFRFSGTVYHFEESNHNRRGQELSGRRVIHDLDPKDYGAAPLHMESCIVGDSGSEGAVGKVPEHPLVKVFDLRTHEFFWVNSDFLSAYAYDKSLRNKLVLPPTHRELLDVLTSDLDAFVSDFVEGKSAGNVILCKGIPGVGKTLTAEVYAELIERPLYSIHSGSLGTTADQIEANLRMIFQRGKRWGCVLLLDEADVFVVTRGENIEQNAIVAEFLRTLEYFDGLLFMTTNRPNDIDEAIISRCAAIIDYAPPAAEDAAAIWRVMASQFETKMSEGLIGELVREFPGLAPRDAKMLLRLALRVATAHNEPLSLKIFTKCAMFRAVKMRADGP</sequence>
<dbReference type="PANTHER" id="PTHR46411:SF2">
    <property type="entry name" value="AAA+ ATPASE DOMAIN-CONTAINING PROTEIN"/>
    <property type="match status" value="1"/>
</dbReference>
<dbReference type="SMART" id="SM00382">
    <property type="entry name" value="AAA"/>
    <property type="match status" value="1"/>
</dbReference>
<dbReference type="CDD" id="cd19481">
    <property type="entry name" value="RecA-like_protease"/>
    <property type="match status" value="1"/>
</dbReference>
<protein>
    <submittedName>
        <fullName evidence="2">ATP-binding protein</fullName>
    </submittedName>
</protein>
<dbReference type="SUPFAM" id="SSF52540">
    <property type="entry name" value="P-loop containing nucleoside triphosphate hydrolases"/>
    <property type="match status" value="1"/>
</dbReference>
<dbReference type="RefSeq" id="WP_284076988.1">
    <property type="nucleotide sequence ID" value="NZ_JAVLSM010000007.1"/>
</dbReference>
<keyword evidence="2" id="KW-0067">ATP-binding</keyword>
<proteinExistence type="predicted"/>
<evidence type="ECO:0000313" key="2">
    <source>
        <dbReference type="EMBL" id="MDT0337520.1"/>
    </source>
</evidence>
<dbReference type="PANTHER" id="PTHR46411">
    <property type="entry name" value="FAMILY ATPASE, PUTATIVE-RELATED"/>
    <property type="match status" value="1"/>
</dbReference>
<dbReference type="AlphaFoldDB" id="A0AAE4G979"/>
<organism evidence="2">
    <name type="scientific">Herbaspirillum huttiense subsp. nephrolepidis</name>
    <dbReference type="NCBI Taxonomy" id="3075126"/>
    <lineage>
        <taxon>Bacteria</taxon>
        <taxon>Pseudomonadati</taxon>
        <taxon>Pseudomonadota</taxon>
        <taxon>Betaproteobacteria</taxon>
        <taxon>Burkholderiales</taxon>
        <taxon>Oxalobacteraceae</taxon>
        <taxon>Herbaspirillum</taxon>
    </lineage>
</organism>
<dbReference type="GO" id="GO:0005524">
    <property type="term" value="F:ATP binding"/>
    <property type="evidence" value="ECO:0007669"/>
    <property type="project" value="UniProtKB-KW"/>
</dbReference>
<dbReference type="EMBL" id="JAVRAA010000005">
    <property type="protein sequence ID" value="MDT0337520.1"/>
    <property type="molecule type" value="Genomic_DNA"/>
</dbReference>
<dbReference type="Pfam" id="PF00004">
    <property type="entry name" value="AAA"/>
    <property type="match status" value="1"/>
</dbReference>
<dbReference type="InterPro" id="IPR003959">
    <property type="entry name" value="ATPase_AAA_core"/>
</dbReference>
<dbReference type="GO" id="GO:0016887">
    <property type="term" value="F:ATP hydrolysis activity"/>
    <property type="evidence" value="ECO:0007669"/>
    <property type="project" value="InterPro"/>
</dbReference>
<dbReference type="InterPro" id="IPR003593">
    <property type="entry name" value="AAA+_ATPase"/>
</dbReference>
<feature type="domain" description="AAA+ ATPase" evidence="1">
    <location>
        <begin position="339"/>
        <end position="463"/>
    </location>
</feature>
<keyword evidence="2" id="KW-0547">Nucleotide-binding</keyword>
<dbReference type="InterPro" id="IPR027417">
    <property type="entry name" value="P-loop_NTPase"/>
</dbReference>
<comment type="caution">
    <text evidence="2">The sequence shown here is derived from an EMBL/GenBank/DDBJ whole genome shotgun (WGS) entry which is preliminary data.</text>
</comment>
<reference evidence="2" key="1">
    <citation type="submission" date="2023-02" db="EMBL/GenBank/DDBJ databases">
        <title>Description of Herbaspirillum huttiense subsp. nephrolepsisexaltata and Herbaspirillum huttiense subsp. lycopersicon.</title>
        <authorList>
            <person name="Poudel M."/>
            <person name="Sharma A."/>
            <person name="Goss E."/>
            <person name="Tapia J.H."/>
            <person name="Harmon C.M."/>
            <person name="Jones J.B."/>
        </authorList>
    </citation>
    <scope>NUCLEOTIDE SEQUENCE</scope>
    <source>
        <strain evidence="2">NC40101</strain>
    </source>
</reference>
<dbReference type="Gene3D" id="3.40.50.300">
    <property type="entry name" value="P-loop containing nucleotide triphosphate hydrolases"/>
    <property type="match status" value="1"/>
</dbReference>
<gene>
    <name evidence="2" type="ORF">RJN63_11820</name>
</gene>
<evidence type="ECO:0000259" key="1">
    <source>
        <dbReference type="SMART" id="SM00382"/>
    </source>
</evidence>
<name>A0AAE4G979_9BURK</name>